<dbReference type="InterPro" id="IPR016156">
    <property type="entry name" value="FAD/NAD-linked_Rdtase_dimer_sf"/>
</dbReference>
<comment type="caution">
    <text evidence="6">The sequence shown here is derived from an EMBL/GenBank/DDBJ whole genome shotgun (WGS) entry which is preliminary data.</text>
</comment>
<dbReference type="Pfam" id="PF02852">
    <property type="entry name" value="Pyr_redox_dim"/>
    <property type="match status" value="1"/>
</dbReference>
<dbReference type="SUPFAM" id="SSF55424">
    <property type="entry name" value="FAD/NAD-linked reductases, dimerisation (C-terminal) domain"/>
    <property type="match status" value="1"/>
</dbReference>
<evidence type="ECO:0000259" key="5">
    <source>
        <dbReference type="Pfam" id="PF07992"/>
    </source>
</evidence>
<evidence type="ECO:0000256" key="2">
    <source>
        <dbReference type="ARBA" id="ARBA00022630"/>
    </source>
</evidence>
<dbReference type="Proteomes" id="UP000183940">
    <property type="component" value="Unassembled WGS sequence"/>
</dbReference>
<sequence length="446" mass="49218">MAAQRKARVALIVPPETSLSYGFEDGLTLPLPLRQGQNRLDLMRDAENLSYQGLCQWVQTGVETLALMDSPPALEQLGIDLVQEWAEFQEKQGQIAIALSNRRLLSSAYLLAPETQPRVEIEGLASTGYLTPKQLASLKSPPSSLAIIGSDPRGIEWAQVFQELGSQVTLITENSCILPQEEPEASNLIQAQLKALGVEILLETQVTQARPIEGQTWLQVGNRAIAVDNVLLVTPPALPFPAPTLEFLGVEWGDRGLRVNNKLQTTNPKIYACGDSLGGYSLLHLSLYEAKIATKNALFLPFFTIDYQQLPYTVYSQPTLARVGLTEASARGRYGDKVQVIQEDLKTNPAAVLSGEITGFIKVMIQPDGTILGATVLGTRAEELIQPLSLAIRHRLKLQALQDSPGVFGSVSQLLTRVGDRWQIQQFHQSYWSKTILNWWLSWKRG</sequence>
<evidence type="ECO:0000313" key="7">
    <source>
        <dbReference type="Proteomes" id="UP000183940"/>
    </source>
</evidence>
<dbReference type="InterPro" id="IPR023753">
    <property type="entry name" value="FAD/NAD-binding_dom"/>
</dbReference>
<dbReference type="GO" id="GO:0050660">
    <property type="term" value="F:flavin adenine dinucleotide binding"/>
    <property type="evidence" value="ECO:0007669"/>
    <property type="project" value="TreeGrafter"/>
</dbReference>
<comment type="cofactor">
    <cofactor evidence="1">
        <name>FAD</name>
        <dbReference type="ChEBI" id="CHEBI:57692"/>
    </cofactor>
</comment>
<evidence type="ECO:0000313" key="6">
    <source>
        <dbReference type="EMBL" id="OJJ25371.1"/>
    </source>
</evidence>
<reference evidence="6" key="1">
    <citation type="submission" date="2016-10" db="EMBL/GenBank/DDBJ databases">
        <title>CRISPR-Cas defence system in Roseofilum reptotaenium: evidence of a bacteriophage-cyanobacterium arms race in the coral black band disease.</title>
        <authorList>
            <person name="Buerger P."/>
            <person name="Wood-Charlson E.M."/>
            <person name="Weynberg K.D."/>
            <person name="Willis B."/>
            <person name="Van Oppen M.J."/>
        </authorList>
    </citation>
    <scope>NUCLEOTIDE SEQUENCE [LARGE SCALE GENOMIC DNA]</scope>
    <source>
        <strain evidence="6">AO1-A</strain>
    </source>
</reference>
<keyword evidence="3" id="KW-0274">FAD</keyword>
<evidence type="ECO:0008006" key="8">
    <source>
        <dbReference type="Google" id="ProtNLM"/>
    </source>
</evidence>
<dbReference type="GO" id="GO:0003955">
    <property type="term" value="F:NAD(P)H dehydrogenase (quinone) activity"/>
    <property type="evidence" value="ECO:0007669"/>
    <property type="project" value="TreeGrafter"/>
</dbReference>
<accession>A0A1L9QRS5</accession>
<evidence type="ECO:0000256" key="1">
    <source>
        <dbReference type="ARBA" id="ARBA00001974"/>
    </source>
</evidence>
<dbReference type="Pfam" id="PF07992">
    <property type="entry name" value="Pyr_redox_2"/>
    <property type="match status" value="1"/>
</dbReference>
<dbReference type="STRING" id="1925591.BI308_11880"/>
<feature type="domain" description="FAD/NAD(P)-binding" evidence="5">
    <location>
        <begin position="102"/>
        <end position="285"/>
    </location>
</feature>
<protein>
    <recommendedName>
        <fullName evidence="8">Mercuric reductase</fullName>
    </recommendedName>
</protein>
<proteinExistence type="predicted"/>
<dbReference type="SUPFAM" id="SSF51905">
    <property type="entry name" value="FAD/NAD(P)-binding domain"/>
    <property type="match status" value="1"/>
</dbReference>
<evidence type="ECO:0000259" key="4">
    <source>
        <dbReference type="Pfam" id="PF02852"/>
    </source>
</evidence>
<gene>
    <name evidence="6" type="ORF">BI308_11880</name>
</gene>
<dbReference type="Gene3D" id="3.50.50.60">
    <property type="entry name" value="FAD/NAD(P)-binding domain"/>
    <property type="match status" value="2"/>
</dbReference>
<dbReference type="EMBL" id="MLAW01000018">
    <property type="protein sequence ID" value="OJJ25371.1"/>
    <property type="molecule type" value="Genomic_DNA"/>
</dbReference>
<evidence type="ECO:0000256" key="3">
    <source>
        <dbReference type="ARBA" id="ARBA00022827"/>
    </source>
</evidence>
<keyword evidence="2" id="KW-0285">Flavoprotein</keyword>
<dbReference type="InterPro" id="IPR004099">
    <property type="entry name" value="Pyr_nucl-diS_OxRdtase_dimer"/>
</dbReference>
<keyword evidence="7" id="KW-1185">Reference proteome</keyword>
<name>A0A1L9QRS5_9CYAN</name>
<dbReference type="PANTHER" id="PTHR43014:SF2">
    <property type="entry name" value="MERCURIC REDUCTASE"/>
    <property type="match status" value="1"/>
</dbReference>
<dbReference type="InterPro" id="IPR036188">
    <property type="entry name" value="FAD/NAD-bd_sf"/>
</dbReference>
<organism evidence="6 7">
    <name type="scientific">Roseofilum reptotaenium AO1-A</name>
    <dbReference type="NCBI Taxonomy" id="1925591"/>
    <lineage>
        <taxon>Bacteria</taxon>
        <taxon>Bacillati</taxon>
        <taxon>Cyanobacteriota</taxon>
        <taxon>Cyanophyceae</taxon>
        <taxon>Desertifilales</taxon>
        <taxon>Desertifilaceae</taxon>
        <taxon>Roseofilum</taxon>
    </lineage>
</organism>
<dbReference type="PANTHER" id="PTHR43014">
    <property type="entry name" value="MERCURIC REDUCTASE"/>
    <property type="match status" value="1"/>
</dbReference>
<dbReference type="AlphaFoldDB" id="A0A1L9QRS5"/>
<dbReference type="PRINTS" id="PR00411">
    <property type="entry name" value="PNDRDTASEI"/>
</dbReference>
<feature type="domain" description="Pyridine nucleotide-disulphide oxidoreductase dimerisation" evidence="4">
    <location>
        <begin position="311"/>
        <end position="403"/>
    </location>
</feature>
<dbReference type="Gene3D" id="3.30.390.30">
    <property type="match status" value="1"/>
</dbReference>